<dbReference type="PANTHER" id="PTHR48005:SF95">
    <property type="entry name" value="PROTEIN KINASE DOMAIN-CONTAINING PROTEIN"/>
    <property type="match status" value="1"/>
</dbReference>
<sequence>MYEEIIKATKDFDPMYVLHRNRWAWKRLQGRAVLSIAKLLKLDSSNQSALAGTFGYVTTEHAYTMRMTEKTDVYSFGVIALEVIKGRHPGDQILSISVSPQKENIVLEDMLDPRLPPLTAQDEGEVISIIKLATACLNVNPQSRPTMKIISQIFRSLAVPSQKYEARIENPAENCCSIYADEQLGVSNHGACNLTNLEILFLRDNKLSGYIPREIGKLHKLVVLEIDTNQLSGSFPEGICQCGSLVRFTEKFIPKAFEDIRGLSDVEISSNQLQGPIPNSKAFRDATIEVLKVNNGLCGNVKGLQPCKKGSGVGQPPVEKGHKIVFIIIFPLLGALLLLFAFIGIFLGAERRERTPEIEEGDVQNDLSSISTFDGRTMYEENIKATKDFDLMYCIGKGGHGSIYKAELPSGNIVAVKKLHPSDIDMANQRDFLKEVRAPTEIKHRNIVKLLGFCSHPRHSFLVYEYLERGSLATILSREAVKKLVWATRINIIKEMADALS</sequence>
<dbReference type="InterPro" id="IPR001611">
    <property type="entry name" value="Leu-rich_rpt"/>
</dbReference>
<gene>
    <name evidence="22" type="ORF">VITISV_038396</name>
</gene>
<keyword evidence="6" id="KW-0808">Transferase</keyword>
<keyword evidence="4" id="KW-0597">Phosphoprotein</keyword>
<dbReference type="ExpressionAtlas" id="A5BUR7">
    <property type="expression patterns" value="baseline and differential"/>
</dbReference>
<dbReference type="FunFam" id="3.30.200.20:FF:000309">
    <property type="entry name" value="Leucine-rich repeat receptor protein kinase MSP1"/>
    <property type="match status" value="1"/>
</dbReference>
<dbReference type="SUPFAM" id="SSF52058">
    <property type="entry name" value="L domain-like"/>
    <property type="match status" value="1"/>
</dbReference>
<keyword evidence="15" id="KW-0675">Receptor</keyword>
<dbReference type="InterPro" id="IPR011009">
    <property type="entry name" value="Kinase-like_dom_sf"/>
</dbReference>
<dbReference type="AlphaFoldDB" id="A5BUR7"/>
<dbReference type="GO" id="GO:0005524">
    <property type="term" value="F:ATP binding"/>
    <property type="evidence" value="ECO:0007669"/>
    <property type="project" value="UniProtKB-UniRule"/>
</dbReference>
<name>A5BUR7_VITVI</name>
<evidence type="ECO:0000256" key="9">
    <source>
        <dbReference type="ARBA" id="ARBA00022737"/>
    </source>
</evidence>
<dbReference type="EC" id="2.7.11.1" evidence="2"/>
<keyword evidence="5" id="KW-0433">Leucine-rich repeat</keyword>
<evidence type="ECO:0000256" key="6">
    <source>
        <dbReference type="ARBA" id="ARBA00022679"/>
    </source>
</evidence>
<feature type="binding site" evidence="19">
    <location>
        <position position="418"/>
    </location>
    <ligand>
        <name>ATP</name>
        <dbReference type="ChEBI" id="CHEBI:30616"/>
    </ligand>
</feature>
<comment type="catalytic activity">
    <reaction evidence="18">
        <text>L-seryl-[protein] + ATP = O-phospho-L-seryl-[protein] + ADP + H(+)</text>
        <dbReference type="Rhea" id="RHEA:17989"/>
        <dbReference type="Rhea" id="RHEA-COMP:9863"/>
        <dbReference type="Rhea" id="RHEA-COMP:11604"/>
        <dbReference type="ChEBI" id="CHEBI:15378"/>
        <dbReference type="ChEBI" id="CHEBI:29999"/>
        <dbReference type="ChEBI" id="CHEBI:30616"/>
        <dbReference type="ChEBI" id="CHEBI:83421"/>
        <dbReference type="ChEBI" id="CHEBI:456216"/>
        <dbReference type="EC" id="2.7.11.1"/>
    </reaction>
</comment>
<dbReference type="InterPro" id="IPR001245">
    <property type="entry name" value="Ser-Thr/Tyr_kinase_cat_dom"/>
</dbReference>
<evidence type="ECO:0000259" key="21">
    <source>
        <dbReference type="PROSITE" id="PS50011"/>
    </source>
</evidence>
<feature type="domain" description="Protein kinase" evidence="21">
    <location>
        <begin position="389"/>
        <end position="501"/>
    </location>
</feature>
<evidence type="ECO:0000256" key="20">
    <source>
        <dbReference type="SAM" id="Phobius"/>
    </source>
</evidence>
<dbReference type="Pfam" id="PF07714">
    <property type="entry name" value="PK_Tyr_Ser-Thr"/>
    <property type="match status" value="2"/>
</dbReference>
<evidence type="ECO:0000256" key="18">
    <source>
        <dbReference type="ARBA" id="ARBA00048679"/>
    </source>
</evidence>
<keyword evidence="16" id="KW-0325">Glycoprotein</keyword>
<evidence type="ECO:0000256" key="8">
    <source>
        <dbReference type="ARBA" id="ARBA00022729"/>
    </source>
</evidence>
<organism evidence="22">
    <name type="scientific">Vitis vinifera</name>
    <name type="common">Grape</name>
    <dbReference type="NCBI Taxonomy" id="29760"/>
    <lineage>
        <taxon>Eukaryota</taxon>
        <taxon>Viridiplantae</taxon>
        <taxon>Streptophyta</taxon>
        <taxon>Embryophyta</taxon>
        <taxon>Tracheophyta</taxon>
        <taxon>Spermatophyta</taxon>
        <taxon>Magnoliopsida</taxon>
        <taxon>eudicotyledons</taxon>
        <taxon>Gunneridae</taxon>
        <taxon>Pentapetalae</taxon>
        <taxon>rosids</taxon>
        <taxon>Vitales</taxon>
        <taxon>Vitaceae</taxon>
        <taxon>Viteae</taxon>
        <taxon>Vitis</taxon>
    </lineage>
</organism>
<keyword evidence="9" id="KW-0677">Repeat</keyword>
<evidence type="ECO:0000256" key="19">
    <source>
        <dbReference type="PROSITE-ProRule" id="PRU10141"/>
    </source>
</evidence>
<evidence type="ECO:0000256" key="13">
    <source>
        <dbReference type="ARBA" id="ARBA00022989"/>
    </source>
</evidence>
<dbReference type="GO" id="GO:0004674">
    <property type="term" value="F:protein serine/threonine kinase activity"/>
    <property type="evidence" value="ECO:0007669"/>
    <property type="project" value="UniProtKB-KW"/>
</dbReference>
<evidence type="ECO:0000256" key="17">
    <source>
        <dbReference type="ARBA" id="ARBA00047899"/>
    </source>
</evidence>
<dbReference type="InterPro" id="IPR032675">
    <property type="entry name" value="LRR_dom_sf"/>
</dbReference>
<dbReference type="PANTHER" id="PTHR48005">
    <property type="entry name" value="LEUCINE RICH REPEAT KINASE 2"/>
    <property type="match status" value="1"/>
</dbReference>
<evidence type="ECO:0000256" key="11">
    <source>
        <dbReference type="ARBA" id="ARBA00022777"/>
    </source>
</evidence>
<evidence type="ECO:0000256" key="14">
    <source>
        <dbReference type="ARBA" id="ARBA00023136"/>
    </source>
</evidence>
<protein>
    <recommendedName>
        <fullName evidence="2">non-specific serine/threonine protein kinase</fullName>
        <ecNumber evidence="2">2.7.11.1</ecNumber>
    </recommendedName>
</protein>
<keyword evidence="3" id="KW-0723">Serine/threonine-protein kinase</keyword>
<dbReference type="InterPro" id="IPR051420">
    <property type="entry name" value="Ser_Thr_Kinases_DiverseReg"/>
</dbReference>
<accession>A5BUR7</accession>
<comment type="subcellular location">
    <subcellularLocation>
        <location evidence="1">Membrane</location>
        <topology evidence="1">Single-pass type I membrane protein</topology>
    </subcellularLocation>
</comment>
<keyword evidence="11" id="KW-0418">Kinase</keyword>
<evidence type="ECO:0000256" key="4">
    <source>
        <dbReference type="ARBA" id="ARBA00022553"/>
    </source>
</evidence>
<comment type="catalytic activity">
    <reaction evidence="17">
        <text>L-threonyl-[protein] + ATP = O-phospho-L-threonyl-[protein] + ADP + H(+)</text>
        <dbReference type="Rhea" id="RHEA:46608"/>
        <dbReference type="Rhea" id="RHEA-COMP:11060"/>
        <dbReference type="Rhea" id="RHEA-COMP:11605"/>
        <dbReference type="ChEBI" id="CHEBI:15378"/>
        <dbReference type="ChEBI" id="CHEBI:30013"/>
        <dbReference type="ChEBI" id="CHEBI:30616"/>
        <dbReference type="ChEBI" id="CHEBI:61977"/>
        <dbReference type="ChEBI" id="CHEBI:456216"/>
        <dbReference type="EC" id="2.7.11.1"/>
    </reaction>
</comment>
<dbReference type="PROSITE" id="PS00107">
    <property type="entry name" value="PROTEIN_KINASE_ATP"/>
    <property type="match status" value="1"/>
</dbReference>
<keyword evidence="12 19" id="KW-0067">ATP-binding</keyword>
<reference evidence="22" key="1">
    <citation type="journal article" date="2007" name="PLoS ONE">
        <title>The first genome sequence of an elite grapevine cultivar (Pinot noir Vitis vinifera L.): coping with a highly heterozygous genome.</title>
        <authorList>
            <person name="Velasco R."/>
            <person name="Zharkikh A."/>
            <person name="Troggio M."/>
            <person name="Cartwright D.A."/>
            <person name="Cestaro A."/>
            <person name="Pruss D."/>
            <person name="Pindo M."/>
            <person name="FitzGerald L.M."/>
            <person name="Vezzulli S."/>
            <person name="Reid J."/>
            <person name="Malacarne G."/>
            <person name="Iliev D."/>
            <person name="Coppola G."/>
            <person name="Wardell B."/>
            <person name="Micheletti D."/>
            <person name="Macalma T."/>
            <person name="Facci M."/>
            <person name="Mitchell J.T."/>
            <person name="Perazzolli M."/>
            <person name="Eldredge G."/>
            <person name="Gatto P."/>
            <person name="Oyzerski R."/>
            <person name="Moretto M."/>
            <person name="Gutin N."/>
            <person name="Stefanini M."/>
            <person name="Chen Y."/>
            <person name="Segala C."/>
            <person name="Davenport C."/>
            <person name="Dematte L."/>
            <person name="Mraz A."/>
            <person name="Battilana J."/>
            <person name="Stormo K."/>
            <person name="Costa F."/>
            <person name="Tao Q."/>
            <person name="Si-Ammour A."/>
            <person name="Harkins T."/>
            <person name="Lackey A."/>
            <person name="Perbost C."/>
            <person name="Taillon B."/>
            <person name="Stella A."/>
            <person name="Solovyev V."/>
            <person name="Fawcett J.A."/>
            <person name="Sterck L."/>
            <person name="Vandepoele K."/>
            <person name="Grando S.M."/>
            <person name="Toppo S."/>
            <person name="Moser C."/>
            <person name="Lanchbury J."/>
            <person name="Bogden R."/>
            <person name="Skolnick M."/>
            <person name="Sgaramella V."/>
            <person name="Bhatnagar S.K."/>
            <person name="Fontana P."/>
            <person name="Gutin A."/>
            <person name="Van de Peer Y."/>
            <person name="Salamini F."/>
            <person name="Viola R."/>
        </authorList>
    </citation>
    <scope>NUCLEOTIDE SEQUENCE</scope>
</reference>
<keyword evidence="7 20" id="KW-0812">Transmembrane</keyword>
<keyword evidence="14 20" id="KW-0472">Membrane</keyword>
<dbReference type="Gene3D" id="3.30.200.20">
    <property type="entry name" value="Phosphorylase Kinase, domain 1"/>
    <property type="match status" value="1"/>
</dbReference>
<dbReference type="Gene3D" id="3.80.10.10">
    <property type="entry name" value="Ribonuclease Inhibitor"/>
    <property type="match status" value="1"/>
</dbReference>
<dbReference type="Pfam" id="PF00560">
    <property type="entry name" value="LRR_1"/>
    <property type="match status" value="1"/>
</dbReference>
<dbReference type="PROSITE" id="PS50011">
    <property type="entry name" value="PROTEIN_KINASE_DOM"/>
    <property type="match status" value="2"/>
</dbReference>
<feature type="domain" description="Protein kinase" evidence="21">
    <location>
        <begin position="1"/>
        <end position="154"/>
    </location>
</feature>
<keyword evidence="13 20" id="KW-1133">Transmembrane helix</keyword>
<evidence type="ECO:0000256" key="1">
    <source>
        <dbReference type="ARBA" id="ARBA00004479"/>
    </source>
</evidence>
<dbReference type="GO" id="GO:0016020">
    <property type="term" value="C:membrane"/>
    <property type="evidence" value="ECO:0007669"/>
    <property type="project" value="UniProtKB-SubCell"/>
</dbReference>
<evidence type="ECO:0000256" key="7">
    <source>
        <dbReference type="ARBA" id="ARBA00022692"/>
    </source>
</evidence>
<dbReference type="InterPro" id="IPR000719">
    <property type="entry name" value="Prot_kinase_dom"/>
</dbReference>
<dbReference type="Gene3D" id="1.10.510.10">
    <property type="entry name" value="Transferase(Phosphotransferase) domain 1"/>
    <property type="match status" value="1"/>
</dbReference>
<dbReference type="SUPFAM" id="SSF56112">
    <property type="entry name" value="Protein kinase-like (PK-like)"/>
    <property type="match status" value="2"/>
</dbReference>
<evidence type="ECO:0000256" key="10">
    <source>
        <dbReference type="ARBA" id="ARBA00022741"/>
    </source>
</evidence>
<evidence type="ECO:0000313" key="22">
    <source>
        <dbReference type="EMBL" id="CAN72719.1"/>
    </source>
</evidence>
<proteinExistence type="predicted"/>
<feature type="transmembrane region" description="Helical" evidence="20">
    <location>
        <begin position="324"/>
        <end position="347"/>
    </location>
</feature>
<dbReference type="InterPro" id="IPR017441">
    <property type="entry name" value="Protein_kinase_ATP_BS"/>
</dbReference>
<evidence type="ECO:0000256" key="2">
    <source>
        <dbReference type="ARBA" id="ARBA00012513"/>
    </source>
</evidence>
<evidence type="ECO:0000256" key="16">
    <source>
        <dbReference type="ARBA" id="ARBA00023180"/>
    </source>
</evidence>
<keyword evidence="10 19" id="KW-0547">Nucleotide-binding</keyword>
<evidence type="ECO:0000256" key="3">
    <source>
        <dbReference type="ARBA" id="ARBA00022527"/>
    </source>
</evidence>
<keyword evidence="8" id="KW-0732">Signal</keyword>
<evidence type="ECO:0000256" key="12">
    <source>
        <dbReference type="ARBA" id="ARBA00022840"/>
    </source>
</evidence>
<dbReference type="EMBL" id="AM471921">
    <property type="protein sequence ID" value="CAN72719.1"/>
    <property type="molecule type" value="Genomic_DNA"/>
</dbReference>
<evidence type="ECO:0000256" key="15">
    <source>
        <dbReference type="ARBA" id="ARBA00023170"/>
    </source>
</evidence>
<evidence type="ECO:0000256" key="5">
    <source>
        <dbReference type="ARBA" id="ARBA00022614"/>
    </source>
</evidence>